<proteinExistence type="inferred from homology"/>
<keyword evidence="4 7" id="KW-0812">Transmembrane</keyword>
<gene>
    <name evidence="8" type="ORF">GF068_02140</name>
</gene>
<keyword evidence="5 7" id="KW-1133">Transmembrane helix</keyword>
<comment type="caution">
    <text evidence="8">The sequence shown here is derived from an EMBL/GenBank/DDBJ whole genome shotgun (WGS) entry which is preliminary data.</text>
</comment>
<organism evidence="8 9">
    <name type="scientific">Polyangium spumosum</name>
    <dbReference type="NCBI Taxonomy" id="889282"/>
    <lineage>
        <taxon>Bacteria</taxon>
        <taxon>Pseudomonadati</taxon>
        <taxon>Myxococcota</taxon>
        <taxon>Polyangia</taxon>
        <taxon>Polyangiales</taxon>
        <taxon>Polyangiaceae</taxon>
        <taxon>Polyangium</taxon>
    </lineage>
</organism>
<dbReference type="InterPro" id="IPR007341">
    <property type="entry name" value="Transgly_assoc"/>
</dbReference>
<dbReference type="OrthoDB" id="9815411at2"/>
<accession>A0A6N7PFG2</accession>
<protein>
    <submittedName>
        <fullName evidence="8">GlsB/YeaQ/YmgE family stress response membrane protein</fullName>
    </submittedName>
</protein>
<evidence type="ECO:0000256" key="5">
    <source>
        <dbReference type="ARBA" id="ARBA00022989"/>
    </source>
</evidence>
<keyword evidence="9" id="KW-1185">Reference proteome</keyword>
<evidence type="ECO:0000256" key="3">
    <source>
        <dbReference type="ARBA" id="ARBA00022475"/>
    </source>
</evidence>
<dbReference type="Pfam" id="PF04226">
    <property type="entry name" value="Transgly_assoc"/>
    <property type="match status" value="1"/>
</dbReference>
<evidence type="ECO:0000256" key="1">
    <source>
        <dbReference type="ARBA" id="ARBA00004651"/>
    </source>
</evidence>
<comment type="subcellular location">
    <subcellularLocation>
        <location evidence="1">Cell membrane</location>
        <topology evidence="1">Multi-pass membrane protein</topology>
    </subcellularLocation>
</comment>
<evidence type="ECO:0000256" key="2">
    <source>
        <dbReference type="ARBA" id="ARBA00011006"/>
    </source>
</evidence>
<keyword evidence="3" id="KW-1003">Cell membrane</keyword>
<name>A0A6N7PFG2_9BACT</name>
<dbReference type="RefSeq" id="WP_153817613.1">
    <property type="nucleotide sequence ID" value="NZ_WJIE01000001.1"/>
</dbReference>
<reference evidence="8 9" key="1">
    <citation type="submission" date="2019-10" db="EMBL/GenBank/DDBJ databases">
        <title>A soil myxobacterium in the family Polyangiaceae.</title>
        <authorList>
            <person name="Li Y."/>
            <person name="Wang J."/>
        </authorList>
    </citation>
    <scope>NUCLEOTIDE SEQUENCE [LARGE SCALE GENOMIC DNA]</scope>
    <source>
        <strain evidence="8 9">DSM 14734</strain>
    </source>
</reference>
<keyword evidence="6 7" id="KW-0472">Membrane</keyword>
<sequence length="118" mass="12353">MPLGILLVMLLIVAALVLGIWATFSVLGVLVTLAIAALVGWLADRIVPGRLPYGWAGAMVAGLLGSFIGSMLLGRVGPEIARIPIIPAFVGAVIVAFVVQMVLKRGVGRRDRGPETRV</sequence>
<dbReference type="PANTHER" id="PTHR33884">
    <property type="entry name" value="UPF0410 PROTEIN YMGE"/>
    <property type="match status" value="1"/>
</dbReference>
<dbReference type="PANTHER" id="PTHR33884:SF3">
    <property type="entry name" value="UPF0410 PROTEIN YMGE"/>
    <property type="match status" value="1"/>
</dbReference>
<evidence type="ECO:0000313" key="9">
    <source>
        <dbReference type="Proteomes" id="UP000440224"/>
    </source>
</evidence>
<evidence type="ECO:0000256" key="4">
    <source>
        <dbReference type="ARBA" id="ARBA00022692"/>
    </source>
</evidence>
<evidence type="ECO:0000313" key="8">
    <source>
        <dbReference type="EMBL" id="MRG90729.1"/>
    </source>
</evidence>
<feature type="transmembrane region" description="Helical" evidence="7">
    <location>
        <begin position="6"/>
        <end position="39"/>
    </location>
</feature>
<dbReference type="AlphaFoldDB" id="A0A6N7PFG2"/>
<dbReference type="EMBL" id="WJIE01000001">
    <property type="protein sequence ID" value="MRG90729.1"/>
    <property type="molecule type" value="Genomic_DNA"/>
</dbReference>
<comment type="similarity">
    <text evidence="2">Belongs to the UPF0410 family.</text>
</comment>
<dbReference type="GO" id="GO:0005886">
    <property type="term" value="C:plasma membrane"/>
    <property type="evidence" value="ECO:0007669"/>
    <property type="project" value="UniProtKB-SubCell"/>
</dbReference>
<feature type="transmembrane region" description="Helical" evidence="7">
    <location>
        <begin position="85"/>
        <end position="103"/>
    </location>
</feature>
<feature type="transmembrane region" description="Helical" evidence="7">
    <location>
        <begin position="51"/>
        <end position="73"/>
    </location>
</feature>
<evidence type="ECO:0000256" key="7">
    <source>
        <dbReference type="SAM" id="Phobius"/>
    </source>
</evidence>
<evidence type="ECO:0000256" key="6">
    <source>
        <dbReference type="ARBA" id="ARBA00023136"/>
    </source>
</evidence>
<dbReference type="Proteomes" id="UP000440224">
    <property type="component" value="Unassembled WGS sequence"/>
</dbReference>